<dbReference type="AlphaFoldDB" id="A0A0B0PRV0"/>
<name>A0A0B0PRV0_GOSAR</name>
<dbReference type="EMBL" id="KN448473">
    <property type="protein sequence ID" value="KHG29188.1"/>
    <property type="molecule type" value="Genomic_DNA"/>
</dbReference>
<gene>
    <name evidence="1" type="ORF">F383_13044</name>
</gene>
<protein>
    <submittedName>
        <fullName evidence="1">Uncharacterized protein</fullName>
    </submittedName>
</protein>
<keyword evidence="2" id="KW-1185">Reference proteome</keyword>
<reference evidence="2" key="1">
    <citation type="submission" date="2014-09" db="EMBL/GenBank/DDBJ databases">
        <authorList>
            <person name="Mudge J."/>
            <person name="Ramaraj T."/>
            <person name="Lindquist I.E."/>
            <person name="Bharti A.K."/>
            <person name="Sundararajan A."/>
            <person name="Cameron C.T."/>
            <person name="Woodward J.E."/>
            <person name="May G.D."/>
            <person name="Brubaker C."/>
            <person name="Broadhvest J."/>
            <person name="Wilkins T.A."/>
        </authorList>
    </citation>
    <scope>NUCLEOTIDE SEQUENCE</scope>
    <source>
        <strain evidence="2">cv. AKA8401</strain>
    </source>
</reference>
<accession>A0A0B0PRV0</accession>
<evidence type="ECO:0000313" key="2">
    <source>
        <dbReference type="Proteomes" id="UP000032142"/>
    </source>
</evidence>
<organism evidence="1 2">
    <name type="scientific">Gossypium arboreum</name>
    <name type="common">Tree cotton</name>
    <name type="synonym">Gossypium nanking</name>
    <dbReference type="NCBI Taxonomy" id="29729"/>
    <lineage>
        <taxon>Eukaryota</taxon>
        <taxon>Viridiplantae</taxon>
        <taxon>Streptophyta</taxon>
        <taxon>Embryophyta</taxon>
        <taxon>Tracheophyta</taxon>
        <taxon>Spermatophyta</taxon>
        <taxon>Magnoliopsida</taxon>
        <taxon>eudicotyledons</taxon>
        <taxon>Gunneridae</taxon>
        <taxon>Pentapetalae</taxon>
        <taxon>rosids</taxon>
        <taxon>malvids</taxon>
        <taxon>Malvales</taxon>
        <taxon>Malvaceae</taxon>
        <taxon>Malvoideae</taxon>
        <taxon>Gossypium</taxon>
    </lineage>
</organism>
<evidence type="ECO:0000313" key="1">
    <source>
        <dbReference type="EMBL" id="KHG29188.1"/>
    </source>
</evidence>
<sequence length="22" mass="2679">MHVIGKLFRFGCFICLIWFYAN</sequence>
<dbReference type="Proteomes" id="UP000032142">
    <property type="component" value="Unassembled WGS sequence"/>
</dbReference>
<proteinExistence type="predicted"/>